<gene>
    <name evidence="3" type="ORF">BDA99DRAFT_445834</name>
</gene>
<dbReference type="SMART" id="SM00164">
    <property type="entry name" value="TBC"/>
    <property type="match status" value="1"/>
</dbReference>
<evidence type="ECO:0000313" key="3">
    <source>
        <dbReference type="EMBL" id="KAI9249160.1"/>
    </source>
</evidence>
<dbReference type="SUPFAM" id="SSF47473">
    <property type="entry name" value="EF-hand"/>
    <property type="match status" value="1"/>
</dbReference>
<feature type="compositionally biased region" description="Basic and acidic residues" evidence="1">
    <location>
        <begin position="725"/>
        <end position="734"/>
    </location>
</feature>
<evidence type="ECO:0000313" key="4">
    <source>
        <dbReference type="Proteomes" id="UP001209540"/>
    </source>
</evidence>
<dbReference type="InterPro" id="IPR011992">
    <property type="entry name" value="EF-hand-dom_pair"/>
</dbReference>
<proteinExistence type="predicted"/>
<accession>A0AAD5P9C9</accession>
<name>A0AAD5P9C9_9FUNG</name>
<feature type="domain" description="Rab-GAP TBC" evidence="2">
    <location>
        <begin position="82"/>
        <end position="270"/>
    </location>
</feature>
<dbReference type="GO" id="GO:0031267">
    <property type="term" value="F:small GTPase binding"/>
    <property type="evidence" value="ECO:0007669"/>
    <property type="project" value="TreeGrafter"/>
</dbReference>
<sequence>MRQLRAFLATCESENMLKEEQNLVDVSTESIGGLGIDFGYPGDARKAKDRSKMKLWKKYFQENGRNLTMVRLPTFGKLVRVGLPNALRGELWEACSGSIYLRMTNQGVYEDVIKTYEGQTSLSTEEIEKDLHRSLPEYAAYQTPEGIDRLRRVLTAYAWRNPELGYCQAMNIVTSALLIYMSEEQAFWTLNVLVDRMCPGYYSTSMYGALLDQIIFEQLVEKTMPILWSHLKKTDIQLSVACLPWFLSLYVNSMPLLFAFRVLDCLFMEGPRILFQIGLAILKLNGDDLLKAKDDGAFLGILKHFFTSLDIPIHPNSRNERARKLTYREFAIVTDDLVTDLRRKNQLKVVAGIESYTKRSAIRHVKDTAGFDKEEVSTIYDKFFGALYYAKQNNEKTTDLNSMDVETFRLLLDSLTNWSKLKPHDESANESYMRLLGLQFTQRLYDYMKPNVHPGITFQDAVRGLGEIMHGDLMSQIEFFFKLYDQDKDDKLVNADILCMAKEIYWVLCQMQQDEFIAWDAICNLIIRSFEQSDILRGIHPDEISNAEQLAELISYGRHDGIQNIQKRMERVESYLIINNDKDEEEKEGEQRKPVIEICLPSFRMAVLTNECLEMFFDNGFMSSFRLVKLASEQQKSLGRELFENLFNEGKKLATSTMTAPTSTYRRSSNASLSTSPLPSPSTSTSNVSSPAQPATTASAPTSAVSSPQLPQDQSSVMSLPASNKEGEAKKDMNQEVDSLLSELGHQDA</sequence>
<dbReference type="InterPro" id="IPR000195">
    <property type="entry name" value="Rab-GAP-TBC_dom"/>
</dbReference>
<dbReference type="FunFam" id="1.10.8.270:FF:000015">
    <property type="entry name" value="GTPase activating protein (Gyp2)"/>
    <property type="match status" value="1"/>
</dbReference>
<dbReference type="PANTHER" id="PTHR47219">
    <property type="entry name" value="RAB GTPASE-ACTIVATING PROTEIN 1-LIKE"/>
    <property type="match status" value="1"/>
</dbReference>
<protein>
    <submittedName>
        <fullName evidence="3">Rab-GTPase-TBC domain-containing protein</fullName>
    </submittedName>
</protein>
<dbReference type="Gene3D" id="1.10.238.10">
    <property type="entry name" value="EF-hand"/>
    <property type="match status" value="1"/>
</dbReference>
<feature type="region of interest" description="Disordered" evidence="1">
    <location>
        <begin position="654"/>
        <end position="749"/>
    </location>
</feature>
<dbReference type="Gene3D" id="1.10.8.270">
    <property type="entry name" value="putative rabgap domain of human tbc1 domain family member 14 like domains"/>
    <property type="match status" value="1"/>
</dbReference>
<evidence type="ECO:0000256" key="1">
    <source>
        <dbReference type="SAM" id="MobiDB-lite"/>
    </source>
</evidence>
<dbReference type="PANTHER" id="PTHR47219:SF20">
    <property type="entry name" value="TBC1 DOMAIN FAMILY MEMBER 2B"/>
    <property type="match status" value="1"/>
</dbReference>
<dbReference type="Proteomes" id="UP001209540">
    <property type="component" value="Unassembled WGS sequence"/>
</dbReference>
<dbReference type="Pfam" id="PF00566">
    <property type="entry name" value="RabGAP-TBC"/>
    <property type="match status" value="1"/>
</dbReference>
<feature type="compositionally biased region" description="Polar residues" evidence="1">
    <location>
        <begin position="654"/>
        <end position="667"/>
    </location>
</feature>
<dbReference type="EMBL" id="JAIXMP010000036">
    <property type="protein sequence ID" value="KAI9249160.1"/>
    <property type="molecule type" value="Genomic_DNA"/>
</dbReference>
<dbReference type="InterPro" id="IPR035969">
    <property type="entry name" value="Rab-GAP_TBC_sf"/>
</dbReference>
<dbReference type="AlphaFoldDB" id="A0AAD5P9C9"/>
<dbReference type="SUPFAM" id="SSF47923">
    <property type="entry name" value="Ypt/Rab-GAP domain of gyp1p"/>
    <property type="match status" value="2"/>
</dbReference>
<feature type="compositionally biased region" description="Polar residues" evidence="1">
    <location>
        <begin position="710"/>
        <end position="722"/>
    </location>
</feature>
<dbReference type="InterPro" id="IPR050302">
    <property type="entry name" value="Rab_GAP_TBC_domain"/>
</dbReference>
<reference evidence="3" key="2">
    <citation type="submission" date="2023-02" db="EMBL/GenBank/DDBJ databases">
        <authorList>
            <consortium name="DOE Joint Genome Institute"/>
            <person name="Mondo S.J."/>
            <person name="Chang Y."/>
            <person name="Wang Y."/>
            <person name="Ahrendt S."/>
            <person name="Andreopoulos W."/>
            <person name="Barry K."/>
            <person name="Beard J."/>
            <person name="Benny G.L."/>
            <person name="Blankenship S."/>
            <person name="Bonito G."/>
            <person name="Cuomo C."/>
            <person name="Desiro A."/>
            <person name="Gervers K.A."/>
            <person name="Hundley H."/>
            <person name="Kuo A."/>
            <person name="LaButti K."/>
            <person name="Lang B.F."/>
            <person name="Lipzen A."/>
            <person name="O'Donnell K."/>
            <person name="Pangilinan J."/>
            <person name="Reynolds N."/>
            <person name="Sandor L."/>
            <person name="Smith M.W."/>
            <person name="Tsang A."/>
            <person name="Grigoriev I.V."/>
            <person name="Stajich J.E."/>
            <person name="Spatafora J.W."/>
        </authorList>
    </citation>
    <scope>NUCLEOTIDE SEQUENCE</scope>
    <source>
        <strain evidence="3">RSA 2281</strain>
    </source>
</reference>
<comment type="caution">
    <text evidence="3">The sequence shown here is derived from an EMBL/GenBank/DDBJ whole genome shotgun (WGS) entry which is preliminary data.</text>
</comment>
<keyword evidence="4" id="KW-1185">Reference proteome</keyword>
<dbReference type="PROSITE" id="PS50086">
    <property type="entry name" value="TBC_RABGAP"/>
    <property type="match status" value="1"/>
</dbReference>
<organism evidence="3 4">
    <name type="scientific">Phascolomyces articulosus</name>
    <dbReference type="NCBI Taxonomy" id="60185"/>
    <lineage>
        <taxon>Eukaryota</taxon>
        <taxon>Fungi</taxon>
        <taxon>Fungi incertae sedis</taxon>
        <taxon>Mucoromycota</taxon>
        <taxon>Mucoromycotina</taxon>
        <taxon>Mucoromycetes</taxon>
        <taxon>Mucorales</taxon>
        <taxon>Lichtheimiaceae</taxon>
        <taxon>Phascolomyces</taxon>
    </lineage>
</organism>
<evidence type="ECO:0000259" key="2">
    <source>
        <dbReference type="PROSITE" id="PS50086"/>
    </source>
</evidence>
<reference evidence="3" key="1">
    <citation type="journal article" date="2022" name="IScience">
        <title>Evolution of zygomycete secretomes and the origins of terrestrial fungal ecologies.</title>
        <authorList>
            <person name="Chang Y."/>
            <person name="Wang Y."/>
            <person name="Mondo S."/>
            <person name="Ahrendt S."/>
            <person name="Andreopoulos W."/>
            <person name="Barry K."/>
            <person name="Beard J."/>
            <person name="Benny G.L."/>
            <person name="Blankenship S."/>
            <person name="Bonito G."/>
            <person name="Cuomo C."/>
            <person name="Desiro A."/>
            <person name="Gervers K.A."/>
            <person name="Hundley H."/>
            <person name="Kuo A."/>
            <person name="LaButti K."/>
            <person name="Lang B.F."/>
            <person name="Lipzen A."/>
            <person name="O'Donnell K."/>
            <person name="Pangilinan J."/>
            <person name="Reynolds N."/>
            <person name="Sandor L."/>
            <person name="Smith M.E."/>
            <person name="Tsang A."/>
            <person name="Grigoriev I.V."/>
            <person name="Stajich J.E."/>
            <person name="Spatafora J.W."/>
        </authorList>
    </citation>
    <scope>NUCLEOTIDE SEQUENCE</scope>
    <source>
        <strain evidence="3">RSA 2281</strain>
    </source>
</reference>
<dbReference type="Gene3D" id="1.10.472.80">
    <property type="entry name" value="Ypt/Rab-GAP domain of gyp1p, domain 3"/>
    <property type="match status" value="1"/>
</dbReference>
<feature type="compositionally biased region" description="Low complexity" evidence="1">
    <location>
        <begin position="668"/>
        <end position="709"/>
    </location>
</feature>
<dbReference type="GO" id="GO:0005096">
    <property type="term" value="F:GTPase activator activity"/>
    <property type="evidence" value="ECO:0007669"/>
    <property type="project" value="TreeGrafter"/>
</dbReference>